<evidence type="ECO:0000256" key="7">
    <source>
        <dbReference type="ARBA" id="ARBA00022769"/>
    </source>
</evidence>
<sequence>MRELEPRLFSFNNPAGACPTCDGLGVQQYFDPDRVIQNPELSLAGGAIRGWDRRNFYYFQMLKSLADHYKFDVEAPWGSLSAKRA</sequence>
<dbReference type="InterPro" id="IPR041552">
    <property type="entry name" value="UvrA_DNA-bd"/>
</dbReference>
<evidence type="ECO:0000256" key="13">
    <source>
        <dbReference type="ARBA" id="ARBA00023204"/>
    </source>
</evidence>
<dbReference type="Proteomes" id="UP000250780">
    <property type="component" value="Unassembled WGS sequence"/>
</dbReference>
<dbReference type="Pfam" id="PF17755">
    <property type="entry name" value="UvrA_DNA-bind"/>
    <property type="match status" value="1"/>
</dbReference>
<keyword evidence="6" id="KW-0227">DNA damage</keyword>
<evidence type="ECO:0000256" key="3">
    <source>
        <dbReference type="ARBA" id="ARBA00022723"/>
    </source>
</evidence>
<keyword evidence="3" id="KW-0479">Metal-binding</keyword>
<keyword evidence="10" id="KW-0067">ATP-binding</keyword>
<accession>A0A2X1MTF1</accession>
<keyword evidence="13" id="KW-0234">DNA repair</keyword>
<keyword evidence="2" id="KW-0963">Cytoplasm</keyword>
<dbReference type="EMBL" id="UASD01000001">
    <property type="protein sequence ID" value="SPX08780.1"/>
    <property type="molecule type" value="Genomic_DNA"/>
</dbReference>
<evidence type="ECO:0000256" key="5">
    <source>
        <dbReference type="ARBA" id="ARBA00022741"/>
    </source>
</evidence>
<evidence type="ECO:0000313" key="16">
    <source>
        <dbReference type="Proteomes" id="UP000250780"/>
    </source>
</evidence>
<evidence type="ECO:0000256" key="9">
    <source>
        <dbReference type="ARBA" id="ARBA00022833"/>
    </source>
</evidence>
<evidence type="ECO:0000256" key="11">
    <source>
        <dbReference type="ARBA" id="ARBA00022881"/>
    </source>
</evidence>
<dbReference type="GO" id="GO:0005524">
    <property type="term" value="F:ATP binding"/>
    <property type="evidence" value="ECO:0007669"/>
    <property type="project" value="UniProtKB-KW"/>
</dbReference>
<name>A0A2X1MTF1_ECOLX</name>
<keyword evidence="9" id="KW-0862">Zinc</keyword>
<dbReference type="GO" id="GO:0003677">
    <property type="term" value="F:DNA binding"/>
    <property type="evidence" value="ECO:0007669"/>
    <property type="project" value="UniProtKB-KW"/>
</dbReference>
<evidence type="ECO:0000256" key="1">
    <source>
        <dbReference type="ARBA" id="ARBA00004496"/>
    </source>
</evidence>
<evidence type="ECO:0000256" key="6">
    <source>
        <dbReference type="ARBA" id="ARBA00022763"/>
    </source>
</evidence>
<dbReference type="InterPro" id="IPR013815">
    <property type="entry name" value="ATP_grasp_subdomain_1"/>
</dbReference>
<evidence type="ECO:0000256" key="10">
    <source>
        <dbReference type="ARBA" id="ARBA00022840"/>
    </source>
</evidence>
<keyword evidence="7" id="KW-0228">DNA excision</keyword>
<keyword evidence="12" id="KW-0238">DNA-binding</keyword>
<dbReference type="GO" id="GO:0004518">
    <property type="term" value="F:nuclease activity"/>
    <property type="evidence" value="ECO:0007669"/>
    <property type="project" value="UniProtKB-KW"/>
</dbReference>
<dbReference type="Gene3D" id="3.30.1490.20">
    <property type="entry name" value="ATP-grasp fold, A domain"/>
    <property type="match status" value="1"/>
</dbReference>
<evidence type="ECO:0000259" key="14">
    <source>
        <dbReference type="Pfam" id="PF17755"/>
    </source>
</evidence>
<evidence type="ECO:0000256" key="4">
    <source>
        <dbReference type="ARBA" id="ARBA00022737"/>
    </source>
</evidence>
<dbReference type="AlphaFoldDB" id="A0A2X1MTF1"/>
<keyword evidence="8" id="KW-0863">Zinc-finger</keyword>
<dbReference type="PANTHER" id="PTHR43152">
    <property type="entry name" value="UVRABC SYSTEM PROTEIN A"/>
    <property type="match status" value="1"/>
</dbReference>
<evidence type="ECO:0000313" key="15">
    <source>
        <dbReference type="EMBL" id="SPX08780.1"/>
    </source>
</evidence>
<dbReference type="GO" id="GO:0005737">
    <property type="term" value="C:cytoplasm"/>
    <property type="evidence" value="ECO:0007669"/>
    <property type="project" value="UniProtKB-SubCell"/>
</dbReference>
<keyword evidence="4" id="KW-0677">Repeat</keyword>
<dbReference type="GO" id="GO:0006281">
    <property type="term" value="P:DNA repair"/>
    <property type="evidence" value="ECO:0007669"/>
    <property type="project" value="UniProtKB-KW"/>
</dbReference>
<proteinExistence type="predicted"/>
<protein>
    <submittedName>
        <fullName evidence="15">Excision nuclease subunit A</fullName>
    </submittedName>
</protein>
<dbReference type="Gene3D" id="1.20.1580.10">
    <property type="entry name" value="ABC transporter ATPase like domain"/>
    <property type="match status" value="1"/>
</dbReference>
<evidence type="ECO:0000256" key="2">
    <source>
        <dbReference type="ARBA" id="ARBA00022490"/>
    </source>
</evidence>
<dbReference type="GO" id="GO:0008270">
    <property type="term" value="F:zinc ion binding"/>
    <property type="evidence" value="ECO:0007669"/>
    <property type="project" value="UniProtKB-KW"/>
</dbReference>
<reference evidence="15 16" key="1">
    <citation type="submission" date="2018-06" db="EMBL/GenBank/DDBJ databases">
        <authorList>
            <consortium name="Pathogen Informatics"/>
            <person name="Doyle S."/>
        </authorList>
    </citation>
    <scope>NUCLEOTIDE SEQUENCE [LARGE SCALE GENOMIC DNA]</scope>
    <source>
        <strain evidence="15 16">NCTC9073</strain>
    </source>
</reference>
<feature type="domain" description="UvrA DNA-binding" evidence="14">
    <location>
        <begin position="31"/>
        <end position="83"/>
    </location>
</feature>
<gene>
    <name evidence="15" type="primary">uvrA_3</name>
    <name evidence="15" type="ORF">NCTC9073_00009</name>
</gene>
<dbReference type="Gene3D" id="1.10.8.280">
    <property type="entry name" value="ABC transporter ATPase domain-like"/>
    <property type="match status" value="1"/>
</dbReference>
<comment type="subcellular location">
    <subcellularLocation>
        <location evidence="1">Cytoplasm</location>
    </subcellularLocation>
</comment>
<keyword evidence="5" id="KW-0547">Nucleotide-binding</keyword>
<organism evidence="15 16">
    <name type="scientific">Escherichia coli</name>
    <dbReference type="NCBI Taxonomy" id="562"/>
    <lineage>
        <taxon>Bacteria</taxon>
        <taxon>Pseudomonadati</taxon>
        <taxon>Pseudomonadota</taxon>
        <taxon>Gammaproteobacteria</taxon>
        <taxon>Enterobacterales</taxon>
        <taxon>Enterobacteriaceae</taxon>
        <taxon>Escherichia</taxon>
    </lineage>
</organism>
<evidence type="ECO:0000256" key="12">
    <source>
        <dbReference type="ARBA" id="ARBA00023125"/>
    </source>
</evidence>
<keyword evidence="11" id="KW-0267">Excision nuclease</keyword>
<dbReference type="PANTHER" id="PTHR43152:SF3">
    <property type="entry name" value="UVRABC SYSTEM PROTEIN A"/>
    <property type="match status" value="1"/>
</dbReference>
<evidence type="ECO:0000256" key="8">
    <source>
        <dbReference type="ARBA" id="ARBA00022771"/>
    </source>
</evidence>